<dbReference type="Pfam" id="PF06551">
    <property type="entry name" value="DUF1120"/>
    <property type="match status" value="1"/>
</dbReference>
<dbReference type="RefSeq" id="WP_096509206.1">
    <property type="nucleotide sequence ID" value="NZ_AP017423.2"/>
</dbReference>
<evidence type="ECO:0000256" key="1">
    <source>
        <dbReference type="SAM" id="SignalP"/>
    </source>
</evidence>
<evidence type="ECO:0000313" key="3">
    <source>
        <dbReference type="Proteomes" id="UP000218595"/>
    </source>
</evidence>
<keyword evidence="3" id="KW-1185">Reference proteome</keyword>
<feature type="signal peptide" evidence="1">
    <location>
        <begin position="1"/>
        <end position="22"/>
    </location>
</feature>
<organism evidence="2 3">
    <name type="scientific">Pseudomonas izuensis</name>
    <dbReference type="NCBI Taxonomy" id="2684212"/>
    <lineage>
        <taxon>Bacteria</taxon>
        <taxon>Pseudomonadati</taxon>
        <taxon>Pseudomonadota</taxon>
        <taxon>Gammaproteobacteria</taxon>
        <taxon>Pseudomonadales</taxon>
        <taxon>Pseudomonadaceae</taxon>
        <taxon>Pseudomonas</taxon>
    </lineage>
</organism>
<sequence length="207" mass="21857">MNKMLTPLLGAMLLTGSASVFAASSVDLTVTGIITPSACTPTLSKGGTVDYGKISAKDLKPDLPTYLTAQQVQLNVNCDAATLMALESKDNRAGSAFDDDTYNFGLGLINGSEKLGVMELKLLSPLADGVSVTTIASEDGGSTWYNERYLFRTNILSVADTGTVVPRPVQSFTSDLVVQPRIAPANQLTLTNEVSIDGSVTLTVRYL</sequence>
<protein>
    <submittedName>
        <fullName evidence="2">DUF1120 domain-containing protein</fullName>
    </submittedName>
</protein>
<reference evidence="2 3" key="1">
    <citation type="submission" date="2016-04" db="EMBL/GenBank/DDBJ databases">
        <title>Complete genome sequence of Pseudomonas sp. LAB-08 isolated from TCE contaminated aquifer soil.</title>
        <authorList>
            <person name="Dohra H."/>
            <person name="Suzuki K."/>
            <person name="Fatma A."/>
            <person name="Inuzuka Y."/>
            <person name="Honjo M."/>
            <person name="Tashiro Y."/>
            <person name="Futamata H."/>
        </authorList>
    </citation>
    <scope>NUCLEOTIDE SEQUENCE [LARGE SCALE GENOMIC DNA]</scope>
    <source>
        <strain evidence="2 3">LAB-08</strain>
    </source>
</reference>
<dbReference type="InterPro" id="IPR010546">
    <property type="entry name" value="DUF1120"/>
</dbReference>
<accession>A0ABM7S4M4</accession>
<gene>
    <name evidence="2" type="ORF">LAB08_R50150</name>
</gene>
<evidence type="ECO:0000313" key="2">
    <source>
        <dbReference type="EMBL" id="BCX70348.1"/>
    </source>
</evidence>
<name>A0ABM7S4M4_9PSED</name>
<dbReference type="EMBL" id="AP017423">
    <property type="protein sequence ID" value="BCX70348.1"/>
    <property type="molecule type" value="Genomic_DNA"/>
</dbReference>
<dbReference type="Proteomes" id="UP000218595">
    <property type="component" value="Chromosome"/>
</dbReference>
<proteinExistence type="predicted"/>
<feature type="chain" id="PRO_5045587277" evidence="1">
    <location>
        <begin position="23"/>
        <end position="207"/>
    </location>
</feature>
<keyword evidence="1" id="KW-0732">Signal</keyword>